<dbReference type="GO" id="GO:0016787">
    <property type="term" value="F:hydrolase activity"/>
    <property type="evidence" value="ECO:0007669"/>
    <property type="project" value="UniProtKB-KW"/>
</dbReference>
<dbReference type="Proteomes" id="UP001140453">
    <property type="component" value="Unassembled WGS sequence"/>
</dbReference>
<dbReference type="GO" id="GO:0005737">
    <property type="term" value="C:cytoplasm"/>
    <property type="evidence" value="ECO:0007669"/>
    <property type="project" value="TreeGrafter"/>
</dbReference>
<protein>
    <recommendedName>
        <fullName evidence="3">Serine hydrolase domain-containing protein</fullName>
    </recommendedName>
</protein>
<dbReference type="SUPFAM" id="SSF53474">
    <property type="entry name" value="alpha/beta-Hydrolases"/>
    <property type="match status" value="1"/>
</dbReference>
<dbReference type="InterPro" id="IPR005645">
    <property type="entry name" value="FSH-like_dom"/>
</dbReference>
<dbReference type="InterPro" id="IPR029058">
    <property type="entry name" value="AB_hydrolase_fold"/>
</dbReference>
<dbReference type="PANTHER" id="PTHR48070">
    <property type="entry name" value="ESTERASE OVCA2"/>
    <property type="match status" value="1"/>
</dbReference>
<keyword evidence="5" id="KW-1185">Reference proteome</keyword>
<feature type="domain" description="Serine hydrolase" evidence="3">
    <location>
        <begin position="20"/>
        <end position="245"/>
    </location>
</feature>
<sequence length="265" mass="29251">MDGAGEDRPPPPDASTIHYPRILCLHGGGTNSRIFHMQCRAISHNLKSRFRIVFAEAPFPSSAGPDVLTVYAECGPFKRWVLTAEPNAVEKQPKETWAAIEKSLGDAMDADDKLGATGEWVAVLGFSQGAKIAASILLLQQEMPEKLGRMRRSEKGFRFGVLMAGRGPLLPLDPDKASWLNDKFDYANNTAANRIVRVPTIHFHGLDDPGLGYHQVLLEEWCDPTTTSLLEWDGNHRLPFKTPDVKLLVDKILAFANRTGVPLKA</sequence>
<dbReference type="EMBL" id="JAPEVB010000005">
    <property type="protein sequence ID" value="KAJ4387310.1"/>
    <property type="molecule type" value="Genomic_DNA"/>
</dbReference>
<dbReference type="GO" id="GO:0044550">
    <property type="term" value="P:secondary metabolite biosynthetic process"/>
    <property type="evidence" value="ECO:0007669"/>
    <property type="project" value="TreeGrafter"/>
</dbReference>
<dbReference type="Pfam" id="PF03959">
    <property type="entry name" value="FSH1"/>
    <property type="match status" value="1"/>
</dbReference>
<organism evidence="4 5">
    <name type="scientific">Gnomoniopsis smithogilvyi</name>
    <dbReference type="NCBI Taxonomy" id="1191159"/>
    <lineage>
        <taxon>Eukaryota</taxon>
        <taxon>Fungi</taxon>
        <taxon>Dikarya</taxon>
        <taxon>Ascomycota</taxon>
        <taxon>Pezizomycotina</taxon>
        <taxon>Sordariomycetes</taxon>
        <taxon>Sordariomycetidae</taxon>
        <taxon>Diaporthales</taxon>
        <taxon>Gnomoniaceae</taxon>
        <taxon>Gnomoniopsis</taxon>
    </lineage>
</organism>
<keyword evidence="2" id="KW-0378">Hydrolase</keyword>
<evidence type="ECO:0000256" key="1">
    <source>
        <dbReference type="ARBA" id="ARBA00005863"/>
    </source>
</evidence>
<comment type="caution">
    <text evidence="4">The sequence shown here is derived from an EMBL/GenBank/DDBJ whole genome shotgun (WGS) entry which is preliminary data.</text>
</comment>
<evidence type="ECO:0000259" key="3">
    <source>
        <dbReference type="Pfam" id="PF03959"/>
    </source>
</evidence>
<reference evidence="4" key="1">
    <citation type="submission" date="2022-10" db="EMBL/GenBank/DDBJ databases">
        <title>Tapping the CABI collections for fungal endophytes: first genome assemblies for Collariella, Neodidymelliopsis, Ascochyta clinopodiicola, Didymella pomorum, Didymosphaeria variabile, Neocosmospora piperis and Neocucurbitaria cava.</title>
        <authorList>
            <person name="Hill R."/>
        </authorList>
    </citation>
    <scope>NUCLEOTIDE SEQUENCE</scope>
    <source>
        <strain evidence="4">IMI 355082</strain>
    </source>
</reference>
<dbReference type="AlphaFoldDB" id="A0A9W8YP08"/>
<evidence type="ECO:0000313" key="4">
    <source>
        <dbReference type="EMBL" id="KAJ4387310.1"/>
    </source>
</evidence>
<proteinExistence type="inferred from homology"/>
<dbReference type="GO" id="GO:0005634">
    <property type="term" value="C:nucleus"/>
    <property type="evidence" value="ECO:0007669"/>
    <property type="project" value="TreeGrafter"/>
</dbReference>
<dbReference type="Gene3D" id="3.40.50.1820">
    <property type="entry name" value="alpha/beta hydrolase"/>
    <property type="match status" value="1"/>
</dbReference>
<evidence type="ECO:0000256" key="2">
    <source>
        <dbReference type="ARBA" id="ARBA00022801"/>
    </source>
</evidence>
<dbReference type="OrthoDB" id="2094269at2759"/>
<comment type="similarity">
    <text evidence="1">Belongs to the LovG family.</text>
</comment>
<dbReference type="PANTHER" id="PTHR48070:SF3">
    <property type="entry name" value="ESTERASE DBAE-RELATED"/>
    <property type="match status" value="1"/>
</dbReference>
<dbReference type="InterPro" id="IPR050593">
    <property type="entry name" value="LovG"/>
</dbReference>
<accession>A0A9W8YP08</accession>
<gene>
    <name evidence="4" type="ORF">N0V93_007899</name>
</gene>
<evidence type="ECO:0000313" key="5">
    <source>
        <dbReference type="Proteomes" id="UP001140453"/>
    </source>
</evidence>
<name>A0A9W8YP08_9PEZI</name>